<dbReference type="GO" id="GO:0032196">
    <property type="term" value="P:transposition"/>
    <property type="evidence" value="ECO:0007669"/>
    <property type="project" value="UniProtKB-KW"/>
</dbReference>
<dbReference type="EMBL" id="LAZR01021088">
    <property type="protein sequence ID" value="KKL86529.1"/>
    <property type="molecule type" value="Genomic_DNA"/>
</dbReference>
<organism evidence="7">
    <name type="scientific">marine sediment metagenome</name>
    <dbReference type="NCBI Taxonomy" id="412755"/>
    <lineage>
        <taxon>unclassified sequences</taxon>
        <taxon>metagenomes</taxon>
        <taxon>ecological metagenomes</taxon>
    </lineage>
</organism>
<evidence type="ECO:0000256" key="2">
    <source>
        <dbReference type="ARBA" id="ARBA00022578"/>
    </source>
</evidence>
<dbReference type="NCBIfam" id="TIGR01766">
    <property type="entry name" value="IS200/IS605 family accessory protein TnpB-like domain"/>
    <property type="match status" value="1"/>
</dbReference>
<dbReference type="PANTHER" id="PTHR36172">
    <property type="match status" value="1"/>
</dbReference>
<sequence length="155" mass="17635">NKALSRTKKGSKNREKAKTKLSRLHYKIRCIRQDSLHQITTSLVNEFDVIAIEDLNVKGMVKNRRLSRAISDLGFFEFKRQLIYKATEQGKVVKSVGPFYPSSKTCSNCNHILGKDELTLKMREWLCPNCQVSHDRDLNASINILNNATVILTAA</sequence>
<name>A0A0F9FJG2_9ZZZZ</name>
<comment type="similarity">
    <text evidence="1">In the C-terminal section; belongs to the transposase 35 family.</text>
</comment>
<keyword evidence="2" id="KW-0815">Transposition</keyword>
<dbReference type="InterPro" id="IPR051491">
    <property type="entry name" value="Recombinase/Transposase-rel"/>
</dbReference>
<evidence type="ECO:0000256" key="1">
    <source>
        <dbReference type="ARBA" id="ARBA00008761"/>
    </source>
</evidence>
<evidence type="ECO:0000259" key="5">
    <source>
        <dbReference type="Pfam" id="PF01385"/>
    </source>
</evidence>
<keyword evidence="4" id="KW-0233">DNA recombination</keyword>
<evidence type="ECO:0000256" key="3">
    <source>
        <dbReference type="ARBA" id="ARBA00023125"/>
    </source>
</evidence>
<evidence type="ECO:0000256" key="4">
    <source>
        <dbReference type="ARBA" id="ARBA00023172"/>
    </source>
</evidence>
<gene>
    <name evidence="7" type="ORF">LCGC14_1943830</name>
</gene>
<dbReference type="PANTHER" id="PTHR36172:SF1">
    <property type="entry name" value="RESOLVASE-RELATED"/>
    <property type="match status" value="1"/>
</dbReference>
<dbReference type="Pfam" id="PF01385">
    <property type="entry name" value="OrfB_IS605"/>
    <property type="match status" value="1"/>
</dbReference>
<dbReference type="GO" id="GO:0006310">
    <property type="term" value="P:DNA recombination"/>
    <property type="evidence" value="ECO:0007669"/>
    <property type="project" value="UniProtKB-KW"/>
</dbReference>
<feature type="domain" description="Probable transposase IS891/IS1136/IS1341" evidence="5">
    <location>
        <begin position="2"/>
        <end position="64"/>
    </location>
</feature>
<dbReference type="AlphaFoldDB" id="A0A0F9FJG2"/>
<dbReference type="Pfam" id="PF07282">
    <property type="entry name" value="Cas12f1-like_TNB"/>
    <property type="match status" value="1"/>
</dbReference>
<reference evidence="7" key="1">
    <citation type="journal article" date="2015" name="Nature">
        <title>Complex archaea that bridge the gap between prokaryotes and eukaryotes.</title>
        <authorList>
            <person name="Spang A."/>
            <person name="Saw J.H."/>
            <person name="Jorgensen S.L."/>
            <person name="Zaremba-Niedzwiedzka K."/>
            <person name="Martijn J."/>
            <person name="Lind A.E."/>
            <person name="van Eijk R."/>
            <person name="Schleper C."/>
            <person name="Guy L."/>
            <person name="Ettema T.J."/>
        </authorList>
    </citation>
    <scope>NUCLEOTIDE SEQUENCE</scope>
</reference>
<feature type="non-terminal residue" evidence="7">
    <location>
        <position position="1"/>
    </location>
</feature>
<proteinExistence type="inferred from homology"/>
<dbReference type="GO" id="GO:0003677">
    <property type="term" value="F:DNA binding"/>
    <property type="evidence" value="ECO:0007669"/>
    <property type="project" value="UniProtKB-KW"/>
</dbReference>
<protein>
    <recommendedName>
        <fullName evidence="8">Transposase IS891/IS1136/IS1341 domain-containing protein</fullName>
    </recommendedName>
</protein>
<keyword evidence="3" id="KW-0238">DNA-binding</keyword>
<dbReference type="InterPro" id="IPR001959">
    <property type="entry name" value="Transposase"/>
</dbReference>
<accession>A0A0F9FJG2</accession>
<dbReference type="InterPro" id="IPR010095">
    <property type="entry name" value="Cas12f1-like_TNB"/>
</dbReference>
<evidence type="ECO:0000313" key="7">
    <source>
        <dbReference type="EMBL" id="KKL86529.1"/>
    </source>
</evidence>
<feature type="domain" description="Cas12f1-like TNB" evidence="6">
    <location>
        <begin position="75"/>
        <end position="144"/>
    </location>
</feature>
<comment type="caution">
    <text evidence="7">The sequence shown here is derived from an EMBL/GenBank/DDBJ whole genome shotgun (WGS) entry which is preliminary data.</text>
</comment>
<dbReference type="NCBIfam" id="NF040570">
    <property type="entry name" value="guided_TnpB"/>
    <property type="match status" value="1"/>
</dbReference>
<evidence type="ECO:0008006" key="8">
    <source>
        <dbReference type="Google" id="ProtNLM"/>
    </source>
</evidence>
<evidence type="ECO:0000259" key="6">
    <source>
        <dbReference type="Pfam" id="PF07282"/>
    </source>
</evidence>